<evidence type="ECO:0000313" key="1">
    <source>
        <dbReference type="EMBL" id="MCV3212396.1"/>
    </source>
</evidence>
<dbReference type="Proteomes" id="UP001526143">
    <property type="component" value="Unassembled WGS sequence"/>
</dbReference>
<proteinExistence type="predicted"/>
<name>A0ABT3ATE7_9CYAN</name>
<sequence>MKRGYTVRIFAPGFPESETCNPLDLLRDEEDAIALLTTYASYFAQLRPWWK</sequence>
<keyword evidence="2" id="KW-1185">Reference proteome</keyword>
<protein>
    <submittedName>
        <fullName evidence="1">Uncharacterized protein</fullName>
    </submittedName>
</protein>
<dbReference type="RefSeq" id="WP_263743905.1">
    <property type="nucleotide sequence ID" value="NZ_JAOWRF010000036.1"/>
</dbReference>
<evidence type="ECO:0000313" key="2">
    <source>
        <dbReference type="Proteomes" id="UP001526143"/>
    </source>
</evidence>
<accession>A0ABT3ATE7</accession>
<dbReference type="EMBL" id="JAOWRF010000036">
    <property type="protein sequence ID" value="MCV3212396.1"/>
    <property type="molecule type" value="Genomic_DNA"/>
</dbReference>
<organism evidence="1 2">
    <name type="scientific">Plectonema radiosum NIES-515</name>
    <dbReference type="NCBI Taxonomy" id="2986073"/>
    <lineage>
        <taxon>Bacteria</taxon>
        <taxon>Bacillati</taxon>
        <taxon>Cyanobacteriota</taxon>
        <taxon>Cyanophyceae</taxon>
        <taxon>Oscillatoriophycideae</taxon>
        <taxon>Oscillatoriales</taxon>
        <taxon>Microcoleaceae</taxon>
        <taxon>Plectonema</taxon>
    </lineage>
</organism>
<reference evidence="1 2" key="1">
    <citation type="submission" date="2022-10" db="EMBL/GenBank/DDBJ databases">
        <title>Identification of biosynthetic pathway for the production of the potent trypsin inhibitor radiosumin.</title>
        <authorList>
            <person name="Fewer D.P."/>
            <person name="Delbaje E."/>
            <person name="Ouyang X."/>
            <person name="Agostino P.D."/>
            <person name="Wahlsten M."/>
            <person name="Jokela J."/>
            <person name="Permi P."/>
            <person name="Haapaniemi E."/>
            <person name="Koistinen H."/>
        </authorList>
    </citation>
    <scope>NUCLEOTIDE SEQUENCE [LARGE SCALE GENOMIC DNA]</scope>
    <source>
        <strain evidence="1 2">NIES-515</strain>
    </source>
</reference>
<comment type="caution">
    <text evidence="1">The sequence shown here is derived from an EMBL/GenBank/DDBJ whole genome shotgun (WGS) entry which is preliminary data.</text>
</comment>
<gene>
    <name evidence="1" type="ORF">OGM63_02425</name>
</gene>